<comment type="caution">
    <text evidence="4">The sequence shown here is derived from an EMBL/GenBank/DDBJ whole genome shotgun (WGS) entry which is preliminary data.</text>
</comment>
<dbReference type="InterPro" id="IPR000182">
    <property type="entry name" value="GNAT_dom"/>
</dbReference>
<accession>A0A7W3VXE6</accession>
<dbReference type="SUPFAM" id="SSF55729">
    <property type="entry name" value="Acyl-CoA N-acyltransferases (Nat)"/>
    <property type="match status" value="1"/>
</dbReference>
<evidence type="ECO:0000313" key="4">
    <source>
        <dbReference type="EMBL" id="MBB1155016.1"/>
    </source>
</evidence>
<evidence type="ECO:0000256" key="1">
    <source>
        <dbReference type="ARBA" id="ARBA00022679"/>
    </source>
</evidence>
<gene>
    <name evidence="4" type="ORF">H4281_17880</name>
</gene>
<evidence type="ECO:0000256" key="2">
    <source>
        <dbReference type="ARBA" id="ARBA00023315"/>
    </source>
</evidence>
<reference evidence="4 5" key="1">
    <citation type="submission" date="2020-08" db="EMBL/GenBank/DDBJ databases">
        <title>Amycolatopsis sp. nov. DR6-1 isolated from Dendrobium heterocarpum.</title>
        <authorList>
            <person name="Tedsree N."/>
            <person name="Kuncharoen N."/>
            <person name="Likhitwitayawuid K."/>
            <person name="Tanasupawat S."/>
        </authorList>
    </citation>
    <scope>NUCLEOTIDE SEQUENCE [LARGE SCALE GENOMIC DNA]</scope>
    <source>
        <strain evidence="4 5">DR6-1</strain>
    </source>
</reference>
<dbReference type="Gene3D" id="3.40.630.30">
    <property type="match status" value="1"/>
</dbReference>
<proteinExistence type="predicted"/>
<keyword evidence="5" id="KW-1185">Reference proteome</keyword>
<dbReference type="AlphaFoldDB" id="A0A7W3VXE6"/>
<keyword evidence="2" id="KW-0012">Acyltransferase</keyword>
<keyword evidence="1 4" id="KW-0808">Transferase</keyword>
<dbReference type="GO" id="GO:0016747">
    <property type="term" value="F:acyltransferase activity, transferring groups other than amino-acyl groups"/>
    <property type="evidence" value="ECO:0007669"/>
    <property type="project" value="InterPro"/>
</dbReference>
<feature type="domain" description="N-acetyltransferase" evidence="3">
    <location>
        <begin position="6"/>
        <end position="170"/>
    </location>
</feature>
<organism evidence="4 5">
    <name type="scientific">Amycolatopsis dendrobii</name>
    <dbReference type="NCBI Taxonomy" id="2760662"/>
    <lineage>
        <taxon>Bacteria</taxon>
        <taxon>Bacillati</taxon>
        <taxon>Actinomycetota</taxon>
        <taxon>Actinomycetes</taxon>
        <taxon>Pseudonocardiales</taxon>
        <taxon>Pseudonocardiaceae</taxon>
        <taxon>Amycolatopsis</taxon>
    </lineage>
</organism>
<evidence type="ECO:0000313" key="5">
    <source>
        <dbReference type="Proteomes" id="UP000526734"/>
    </source>
</evidence>
<dbReference type="InterPro" id="IPR050832">
    <property type="entry name" value="Bact_Acetyltransf"/>
</dbReference>
<dbReference type="InterPro" id="IPR016181">
    <property type="entry name" value="Acyl_CoA_acyltransferase"/>
</dbReference>
<dbReference type="RefSeq" id="WP_182892050.1">
    <property type="nucleotide sequence ID" value="NZ_JACGZW010000005.1"/>
</dbReference>
<dbReference type="CDD" id="cd04301">
    <property type="entry name" value="NAT_SF"/>
    <property type="match status" value="1"/>
</dbReference>
<name>A0A7W3VXE6_9PSEU</name>
<dbReference type="Pfam" id="PF00583">
    <property type="entry name" value="Acetyltransf_1"/>
    <property type="match status" value="1"/>
</dbReference>
<dbReference type="PROSITE" id="PS51186">
    <property type="entry name" value="GNAT"/>
    <property type="match status" value="1"/>
</dbReference>
<sequence length="179" mass="19330">MTTPEIAFLPPSAAEDAALVALLTDLVNTVYAKAEAGLWAGSADRTNAGEMAGLVRTGEIAVARIGGAVVGSVRIQRLADDLGEFGLLAASPEVRGAGIGRELVRFAERHCRELGCARMQLELLVPREWAHPSKEFLSQWYSRLGYRVVEKSTIDGPHPELAPLLATPCDFLIWHKELG</sequence>
<dbReference type="Proteomes" id="UP000526734">
    <property type="component" value="Unassembled WGS sequence"/>
</dbReference>
<protein>
    <submittedName>
        <fullName evidence="4">GNAT family N-acetyltransferase</fullName>
    </submittedName>
</protein>
<evidence type="ECO:0000259" key="3">
    <source>
        <dbReference type="PROSITE" id="PS51186"/>
    </source>
</evidence>
<dbReference type="EMBL" id="JACGZW010000005">
    <property type="protein sequence ID" value="MBB1155016.1"/>
    <property type="molecule type" value="Genomic_DNA"/>
</dbReference>
<dbReference type="PANTHER" id="PTHR43877">
    <property type="entry name" value="AMINOALKYLPHOSPHONATE N-ACETYLTRANSFERASE-RELATED-RELATED"/>
    <property type="match status" value="1"/>
</dbReference>